<dbReference type="HOGENOM" id="CLU_3081238_0_0_9"/>
<accession>E6LM50</accession>
<dbReference type="Proteomes" id="UP000003434">
    <property type="component" value="Unassembled WGS sequence"/>
</dbReference>
<dbReference type="EMBL" id="AEPW01000045">
    <property type="protein sequence ID" value="EFU77036.1"/>
    <property type="molecule type" value="Genomic_DNA"/>
</dbReference>
<sequence length="52" mass="6472">MLKSRRLVPPVKAFDEMLYFLYNTLRLYMTVILRGWHKLPFSLCFMKRRDIY</sequence>
<evidence type="ECO:0000313" key="1">
    <source>
        <dbReference type="EMBL" id="EFU77036.1"/>
    </source>
</evidence>
<name>E6LM50_9FIRM</name>
<protein>
    <submittedName>
        <fullName evidence="1">Uncharacterized protein</fullName>
    </submittedName>
</protein>
<evidence type="ECO:0000313" key="2">
    <source>
        <dbReference type="Proteomes" id="UP000003434"/>
    </source>
</evidence>
<gene>
    <name evidence="1" type="ORF">HMPREF0381_1035</name>
</gene>
<comment type="caution">
    <text evidence="1">The sequence shown here is derived from an EMBL/GenBank/DDBJ whole genome shotgun (WGS) entry which is preliminary data.</text>
</comment>
<proteinExistence type="predicted"/>
<dbReference type="AlphaFoldDB" id="E6LM50"/>
<organism evidence="1 2">
    <name type="scientific">Lachnoanaerobaculum saburreum DSM 3986</name>
    <dbReference type="NCBI Taxonomy" id="887325"/>
    <lineage>
        <taxon>Bacteria</taxon>
        <taxon>Bacillati</taxon>
        <taxon>Bacillota</taxon>
        <taxon>Clostridia</taxon>
        <taxon>Lachnospirales</taxon>
        <taxon>Lachnospiraceae</taxon>
        <taxon>Lachnoanaerobaculum</taxon>
    </lineage>
</organism>
<reference evidence="1 2" key="1">
    <citation type="submission" date="2010-12" db="EMBL/GenBank/DDBJ databases">
        <authorList>
            <person name="Muzny D."/>
            <person name="Qin X."/>
            <person name="Deng J."/>
            <person name="Jiang H."/>
            <person name="Liu Y."/>
            <person name="Qu J."/>
            <person name="Song X.-Z."/>
            <person name="Zhang L."/>
            <person name="Thornton R."/>
            <person name="Coyle M."/>
            <person name="Francisco L."/>
            <person name="Jackson L."/>
            <person name="Javaid M."/>
            <person name="Korchina V."/>
            <person name="Kovar C."/>
            <person name="Mata R."/>
            <person name="Mathew T."/>
            <person name="Ngo R."/>
            <person name="Nguyen L."/>
            <person name="Nguyen N."/>
            <person name="Okwuonu G."/>
            <person name="Ongeri F."/>
            <person name="Pham C."/>
            <person name="Simmons D."/>
            <person name="Wilczek-Boney K."/>
            <person name="Hale W."/>
            <person name="Jakkamsetti A."/>
            <person name="Pham P."/>
            <person name="Ruth R."/>
            <person name="San Lucas F."/>
            <person name="Warren J."/>
            <person name="Zhang J."/>
            <person name="Zhao Z."/>
            <person name="Zhou C."/>
            <person name="Zhu D."/>
            <person name="Lee S."/>
            <person name="Bess C."/>
            <person name="Blankenburg K."/>
            <person name="Forbes L."/>
            <person name="Fu Q."/>
            <person name="Gubbala S."/>
            <person name="Hirani K."/>
            <person name="Jayaseelan J.C."/>
            <person name="Lara F."/>
            <person name="Munidasa M."/>
            <person name="Palculict T."/>
            <person name="Patil S."/>
            <person name="Pu L.-L."/>
            <person name="Saada N."/>
            <person name="Tang L."/>
            <person name="Weissenberger G."/>
            <person name="Zhu Y."/>
            <person name="Hemphill L."/>
            <person name="Shang Y."/>
            <person name="Youmans B."/>
            <person name="Ayvaz T."/>
            <person name="Ross M."/>
            <person name="Santibanez J."/>
            <person name="Aqrawi P."/>
            <person name="Gross S."/>
            <person name="Joshi V."/>
            <person name="Fowler G."/>
            <person name="Nazareth L."/>
            <person name="Reid J."/>
            <person name="Worley K."/>
            <person name="Petrosino J."/>
            <person name="Highlander S."/>
            <person name="Gibbs R."/>
        </authorList>
    </citation>
    <scope>NUCLEOTIDE SEQUENCE [LARGE SCALE GENOMIC DNA]</scope>
    <source>
        <strain evidence="1 2">DSM 3986</strain>
    </source>
</reference>